<comment type="caution">
    <text evidence="1">The sequence shown here is derived from an EMBL/GenBank/DDBJ whole genome shotgun (WGS) entry which is preliminary data.</text>
</comment>
<protein>
    <submittedName>
        <fullName evidence="1">Uncharacterized protein</fullName>
    </submittedName>
</protein>
<proteinExistence type="predicted"/>
<evidence type="ECO:0000313" key="1">
    <source>
        <dbReference type="EMBL" id="KKN98490.1"/>
    </source>
</evidence>
<organism evidence="1">
    <name type="scientific">marine sediment metagenome</name>
    <dbReference type="NCBI Taxonomy" id="412755"/>
    <lineage>
        <taxon>unclassified sequences</taxon>
        <taxon>metagenomes</taxon>
        <taxon>ecological metagenomes</taxon>
    </lineage>
</organism>
<dbReference type="AlphaFoldDB" id="A0A0F9UZV6"/>
<reference evidence="1" key="1">
    <citation type="journal article" date="2015" name="Nature">
        <title>Complex archaea that bridge the gap between prokaryotes and eukaryotes.</title>
        <authorList>
            <person name="Spang A."/>
            <person name="Saw J.H."/>
            <person name="Jorgensen S.L."/>
            <person name="Zaremba-Niedzwiedzka K."/>
            <person name="Martijn J."/>
            <person name="Lind A.E."/>
            <person name="van Eijk R."/>
            <person name="Schleper C."/>
            <person name="Guy L."/>
            <person name="Ettema T.J."/>
        </authorList>
    </citation>
    <scope>NUCLEOTIDE SEQUENCE</scope>
</reference>
<sequence length="126" mass="14246">MGFESDEAFSFYQTKGVVARKKHKCSACGDFIKPGHKYQRTNVGYEGTAETIKRCLRCQTIYLHLRDVAAGTDLAIDEWLNCGMLYEEEWGECPEEIKALAFLTQTEVQELIAQKEVSTNGSIRIS</sequence>
<dbReference type="EMBL" id="LAZR01000051">
    <property type="protein sequence ID" value="KKN98490.1"/>
    <property type="molecule type" value="Genomic_DNA"/>
</dbReference>
<gene>
    <name evidence="1" type="ORF">LCGC14_0146010</name>
</gene>
<name>A0A0F9UZV6_9ZZZZ</name>
<accession>A0A0F9UZV6</accession>